<dbReference type="Pfam" id="PF22936">
    <property type="entry name" value="Pol_BBD"/>
    <property type="match status" value="1"/>
</dbReference>
<evidence type="ECO:0000259" key="1">
    <source>
        <dbReference type="Pfam" id="PF22936"/>
    </source>
</evidence>
<evidence type="ECO:0000313" key="2">
    <source>
        <dbReference type="EMBL" id="MBW0558500.1"/>
    </source>
</evidence>
<gene>
    <name evidence="2" type="ORF">O181_098215</name>
</gene>
<accession>A0A9Q3PEP2</accession>
<keyword evidence="3" id="KW-1185">Reference proteome</keyword>
<evidence type="ECO:0000313" key="3">
    <source>
        <dbReference type="Proteomes" id="UP000765509"/>
    </source>
</evidence>
<name>A0A9Q3PEP2_9BASI</name>
<dbReference type="Proteomes" id="UP000765509">
    <property type="component" value="Unassembled WGS sequence"/>
</dbReference>
<sequence length="106" mass="11863">MITLVLDTGASNHMFNNKHFFDNLHQDVQTSVATGCDKSKLVSKGQGLARLGNLRLLPNSIYVPAQTTNLLALSEIAKNEMQIKRTASKFKIYLDNYTYHSFICAI</sequence>
<dbReference type="AlphaFoldDB" id="A0A9Q3PEP2"/>
<dbReference type="InterPro" id="IPR054722">
    <property type="entry name" value="PolX-like_BBD"/>
</dbReference>
<proteinExistence type="predicted"/>
<feature type="domain" description="Retrovirus-related Pol polyprotein from transposon TNT 1-94-like beta-barrel" evidence="1">
    <location>
        <begin position="5"/>
        <end position="79"/>
    </location>
</feature>
<reference evidence="2" key="1">
    <citation type="submission" date="2021-03" db="EMBL/GenBank/DDBJ databases">
        <title>Draft genome sequence of rust myrtle Austropuccinia psidii MF-1, a brazilian biotype.</title>
        <authorList>
            <person name="Quecine M.C."/>
            <person name="Pachon D.M.R."/>
            <person name="Bonatelli M.L."/>
            <person name="Correr F.H."/>
            <person name="Franceschini L.M."/>
            <person name="Leite T.F."/>
            <person name="Margarido G.R.A."/>
            <person name="Almeida C.A."/>
            <person name="Ferrarezi J.A."/>
            <person name="Labate C.A."/>
        </authorList>
    </citation>
    <scope>NUCLEOTIDE SEQUENCE</scope>
    <source>
        <strain evidence="2">MF-1</strain>
    </source>
</reference>
<protein>
    <recommendedName>
        <fullName evidence="1">Retrovirus-related Pol polyprotein from transposon TNT 1-94-like beta-barrel domain-containing protein</fullName>
    </recommendedName>
</protein>
<dbReference type="EMBL" id="AVOT02066786">
    <property type="protein sequence ID" value="MBW0558500.1"/>
    <property type="molecule type" value="Genomic_DNA"/>
</dbReference>
<organism evidence="2 3">
    <name type="scientific">Austropuccinia psidii MF-1</name>
    <dbReference type="NCBI Taxonomy" id="1389203"/>
    <lineage>
        <taxon>Eukaryota</taxon>
        <taxon>Fungi</taxon>
        <taxon>Dikarya</taxon>
        <taxon>Basidiomycota</taxon>
        <taxon>Pucciniomycotina</taxon>
        <taxon>Pucciniomycetes</taxon>
        <taxon>Pucciniales</taxon>
        <taxon>Sphaerophragmiaceae</taxon>
        <taxon>Austropuccinia</taxon>
    </lineage>
</organism>
<comment type="caution">
    <text evidence="2">The sequence shown here is derived from an EMBL/GenBank/DDBJ whole genome shotgun (WGS) entry which is preliminary data.</text>
</comment>
<dbReference type="OrthoDB" id="413361at2759"/>